<keyword evidence="3" id="KW-1185">Reference proteome</keyword>
<sequence length="54" mass="5575">MRFSTAFASVIALCIATLVSSSPIPVPQPGVEASAQPVAREADPQGCRMVNSCI</sequence>
<feature type="signal peptide" evidence="1">
    <location>
        <begin position="1"/>
        <end position="21"/>
    </location>
</feature>
<dbReference type="Proteomes" id="UP000290288">
    <property type="component" value="Unassembled WGS sequence"/>
</dbReference>
<evidence type="ECO:0000313" key="3">
    <source>
        <dbReference type="Proteomes" id="UP000290288"/>
    </source>
</evidence>
<dbReference type="EMBL" id="SDEE01000102">
    <property type="protein sequence ID" value="RXW21584.1"/>
    <property type="molecule type" value="Genomic_DNA"/>
</dbReference>
<feature type="chain" id="PRO_5020836450" evidence="1">
    <location>
        <begin position="22"/>
        <end position="54"/>
    </location>
</feature>
<dbReference type="AlphaFoldDB" id="A0A4Q2DRE5"/>
<dbReference type="OrthoDB" id="10294894at2759"/>
<name>A0A4Q2DRE5_9AGAR</name>
<organism evidence="2 3">
    <name type="scientific">Candolleomyces aberdarensis</name>
    <dbReference type="NCBI Taxonomy" id="2316362"/>
    <lineage>
        <taxon>Eukaryota</taxon>
        <taxon>Fungi</taxon>
        <taxon>Dikarya</taxon>
        <taxon>Basidiomycota</taxon>
        <taxon>Agaricomycotina</taxon>
        <taxon>Agaricomycetes</taxon>
        <taxon>Agaricomycetidae</taxon>
        <taxon>Agaricales</taxon>
        <taxon>Agaricineae</taxon>
        <taxon>Psathyrellaceae</taxon>
        <taxon>Candolleomyces</taxon>
    </lineage>
</organism>
<reference evidence="2 3" key="1">
    <citation type="submission" date="2019-01" db="EMBL/GenBank/DDBJ databases">
        <title>Draft genome sequence of Psathyrella aberdarensis IHI B618.</title>
        <authorList>
            <person name="Buettner E."/>
            <person name="Kellner H."/>
        </authorList>
    </citation>
    <scope>NUCLEOTIDE SEQUENCE [LARGE SCALE GENOMIC DNA]</scope>
    <source>
        <strain evidence="2 3">IHI B618</strain>
    </source>
</reference>
<protein>
    <submittedName>
        <fullName evidence="2">Uncharacterized protein</fullName>
    </submittedName>
</protein>
<gene>
    <name evidence="2" type="ORF">EST38_g4283</name>
</gene>
<keyword evidence="1" id="KW-0732">Signal</keyword>
<proteinExistence type="predicted"/>
<evidence type="ECO:0000313" key="2">
    <source>
        <dbReference type="EMBL" id="RXW21584.1"/>
    </source>
</evidence>
<evidence type="ECO:0000256" key="1">
    <source>
        <dbReference type="SAM" id="SignalP"/>
    </source>
</evidence>
<accession>A0A4Q2DRE5</accession>
<comment type="caution">
    <text evidence="2">The sequence shown here is derived from an EMBL/GenBank/DDBJ whole genome shotgun (WGS) entry which is preliminary data.</text>
</comment>